<dbReference type="AlphaFoldDB" id="A0AAW8TIS1"/>
<sequence length="52" mass="5933">MNELKIISELTGILVKNNLSALEALEALEETKKVFLERSWHIASEKQHAIKD</sequence>
<dbReference type="EMBL" id="JARPYT010000016">
    <property type="protein sequence ID" value="MDT2637933.1"/>
    <property type="molecule type" value="Genomic_DNA"/>
</dbReference>
<dbReference type="Proteomes" id="UP001256547">
    <property type="component" value="Unassembled WGS sequence"/>
</dbReference>
<dbReference type="EMBL" id="JARPYR010000021">
    <property type="protein sequence ID" value="MDT2597402.1"/>
    <property type="molecule type" value="Genomic_DNA"/>
</dbReference>
<evidence type="ECO:0000313" key="3">
    <source>
        <dbReference type="Proteomes" id="UP001245561"/>
    </source>
</evidence>
<evidence type="ECO:0000313" key="1">
    <source>
        <dbReference type="EMBL" id="MDT2597402.1"/>
    </source>
</evidence>
<organism evidence="2 3">
    <name type="scientific">Enterococcus dongliensis</name>
    <dbReference type="NCBI Taxonomy" id="2559925"/>
    <lineage>
        <taxon>Bacteria</taxon>
        <taxon>Bacillati</taxon>
        <taxon>Bacillota</taxon>
        <taxon>Bacilli</taxon>
        <taxon>Lactobacillales</taxon>
        <taxon>Enterococcaceae</taxon>
        <taxon>Enterococcus</taxon>
    </lineage>
</organism>
<dbReference type="RefSeq" id="WP_311924832.1">
    <property type="nucleotide sequence ID" value="NZ_JARPYR010000021.1"/>
</dbReference>
<dbReference type="Proteomes" id="UP001245561">
    <property type="component" value="Unassembled WGS sequence"/>
</dbReference>
<accession>A0AAW8TIS1</accession>
<evidence type="ECO:0000313" key="2">
    <source>
        <dbReference type="EMBL" id="MDT2637933.1"/>
    </source>
</evidence>
<proteinExistence type="predicted"/>
<comment type="caution">
    <text evidence="2">The sequence shown here is derived from an EMBL/GenBank/DDBJ whole genome shotgun (WGS) entry which is preliminary data.</text>
</comment>
<name>A0AAW8TIS1_9ENTE</name>
<evidence type="ECO:0000313" key="4">
    <source>
        <dbReference type="Proteomes" id="UP001256547"/>
    </source>
</evidence>
<protein>
    <submittedName>
        <fullName evidence="2">Uncharacterized protein</fullName>
    </submittedName>
</protein>
<gene>
    <name evidence="2" type="ORF">P7D36_10555</name>
    <name evidence="1" type="ORF">P7D39_10360</name>
</gene>
<keyword evidence="4" id="KW-1185">Reference proteome</keyword>
<reference evidence="2 4" key="1">
    <citation type="submission" date="2023-03" db="EMBL/GenBank/DDBJ databases">
        <authorList>
            <person name="Shen W."/>
            <person name="Cai J."/>
        </authorList>
    </citation>
    <scope>NUCLEOTIDE SEQUENCE</scope>
    <source>
        <strain evidence="2">P55-2</strain>
        <strain evidence="1 4">P72-2</strain>
    </source>
</reference>